<organism evidence="4 5">
    <name type="scientific">Eiseniibacteriota bacterium</name>
    <dbReference type="NCBI Taxonomy" id="2212470"/>
    <lineage>
        <taxon>Bacteria</taxon>
        <taxon>Candidatus Eiseniibacteriota</taxon>
    </lineage>
</organism>
<accession>A0A7Y2E692</accession>
<feature type="coiled-coil region" evidence="2">
    <location>
        <begin position="64"/>
        <end position="91"/>
    </location>
</feature>
<sequence>MRVEITSRHCDIPENLKERVETRVQKILRYDDRIQEARVVVNFERNRFNAEATVKSNGAFLVSHAEEDTDKNALEQVLDRLEKQVRRHHDRVVKGRKKGGSLASASIEAMPQVGEVVEEKFENVFDESDYEGLVAEDPGDFGVAMAIPEALAMLRASSRDCLGFTNADNDHKTLLYKRRDGNFGVVEVEP</sequence>
<feature type="domain" description="Sigma 54 modulation/S30EA ribosomal protein C-terminal" evidence="3">
    <location>
        <begin position="145"/>
        <end position="185"/>
    </location>
</feature>
<dbReference type="Pfam" id="PF16321">
    <property type="entry name" value="Ribosom_S30AE_C"/>
    <property type="match status" value="1"/>
</dbReference>
<comment type="caution">
    <text evidence="4">The sequence shown here is derived from an EMBL/GenBank/DDBJ whole genome shotgun (WGS) entry which is preliminary data.</text>
</comment>
<dbReference type="InterPro" id="IPR003489">
    <property type="entry name" value="RHF/RaiA"/>
</dbReference>
<dbReference type="InterPro" id="IPR036567">
    <property type="entry name" value="RHF-like"/>
</dbReference>
<dbReference type="EMBL" id="JABDJR010000155">
    <property type="protein sequence ID" value="NNF05936.1"/>
    <property type="molecule type" value="Genomic_DNA"/>
</dbReference>
<gene>
    <name evidence="4" type="primary">raiA</name>
    <name evidence="4" type="ORF">HKN21_04185</name>
</gene>
<name>A0A7Y2E692_UNCEI</name>
<evidence type="ECO:0000259" key="3">
    <source>
        <dbReference type="Pfam" id="PF16321"/>
    </source>
</evidence>
<evidence type="ECO:0000313" key="4">
    <source>
        <dbReference type="EMBL" id="NNF05936.1"/>
    </source>
</evidence>
<dbReference type="Gene3D" id="3.30.505.50">
    <property type="entry name" value="Sigma 54 modulation/S30EA ribosomal protein, C-terminal domain"/>
    <property type="match status" value="1"/>
</dbReference>
<dbReference type="InterPro" id="IPR038416">
    <property type="entry name" value="Ribosom_S30AE_C_sf"/>
</dbReference>
<reference evidence="4 5" key="1">
    <citation type="submission" date="2020-03" db="EMBL/GenBank/DDBJ databases">
        <title>Metabolic flexibility allows generalist bacteria to become dominant in a frequently disturbed ecosystem.</title>
        <authorList>
            <person name="Chen Y.-J."/>
            <person name="Leung P.M."/>
            <person name="Bay S.K."/>
            <person name="Hugenholtz P."/>
            <person name="Kessler A.J."/>
            <person name="Shelley G."/>
            <person name="Waite D.W."/>
            <person name="Cook P.L."/>
            <person name="Greening C."/>
        </authorList>
    </citation>
    <scope>NUCLEOTIDE SEQUENCE [LARGE SCALE GENOMIC DNA]</scope>
    <source>
        <strain evidence="4">SS_bin_28</strain>
    </source>
</reference>
<dbReference type="CDD" id="cd00552">
    <property type="entry name" value="RaiA"/>
    <property type="match status" value="1"/>
</dbReference>
<dbReference type="PANTHER" id="PTHR33231">
    <property type="entry name" value="30S RIBOSOMAL PROTEIN"/>
    <property type="match status" value="1"/>
</dbReference>
<keyword evidence="1" id="KW-0810">Translation regulation</keyword>
<dbReference type="NCBIfam" id="TIGR00741">
    <property type="entry name" value="yfiA"/>
    <property type="match status" value="1"/>
</dbReference>
<dbReference type="GO" id="GO:0045900">
    <property type="term" value="P:negative regulation of translational elongation"/>
    <property type="evidence" value="ECO:0007669"/>
    <property type="project" value="TreeGrafter"/>
</dbReference>
<evidence type="ECO:0000313" key="5">
    <source>
        <dbReference type="Proteomes" id="UP000547674"/>
    </source>
</evidence>
<dbReference type="InterPro" id="IPR032528">
    <property type="entry name" value="Ribosom_S30AE_C"/>
</dbReference>
<keyword evidence="2" id="KW-0175">Coiled coil</keyword>
<proteinExistence type="predicted"/>
<dbReference type="PANTHER" id="PTHR33231:SF1">
    <property type="entry name" value="30S RIBOSOMAL PROTEIN"/>
    <property type="match status" value="1"/>
</dbReference>
<dbReference type="Proteomes" id="UP000547674">
    <property type="component" value="Unassembled WGS sequence"/>
</dbReference>
<dbReference type="Pfam" id="PF02482">
    <property type="entry name" value="Ribosomal_S30AE"/>
    <property type="match status" value="1"/>
</dbReference>
<dbReference type="GO" id="GO:0022627">
    <property type="term" value="C:cytosolic small ribosomal subunit"/>
    <property type="evidence" value="ECO:0007669"/>
    <property type="project" value="TreeGrafter"/>
</dbReference>
<protein>
    <submittedName>
        <fullName evidence="4">Ribosome-associated translation inhibitor RaiA</fullName>
    </submittedName>
</protein>
<evidence type="ECO:0000256" key="1">
    <source>
        <dbReference type="ARBA" id="ARBA00022845"/>
    </source>
</evidence>
<dbReference type="SUPFAM" id="SSF69754">
    <property type="entry name" value="Ribosome binding protein Y (YfiA homologue)"/>
    <property type="match status" value="1"/>
</dbReference>
<dbReference type="InterPro" id="IPR050574">
    <property type="entry name" value="HPF/YfiA_ribosome-assoc"/>
</dbReference>
<dbReference type="AlphaFoldDB" id="A0A7Y2E692"/>
<dbReference type="GO" id="GO:0043024">
    <property type="term" value="F:ribosomal small subunit binding"/>
    <property type="evidence" value="ECO:0007669"/>
    <property type="project" value="TreeGrafter"/>
</dbReference>
<dbReference type="Gene3D" id="3.30.160.100">
    <property type="entry name" value="Ribosome hibernation promotion factor-like"/>
    <property type="match status" value="1"/>
</dbReference>
<evidence type="ECO:0000256" key="2">
    <source>
        <dbReference type="SAM" id="Coils"/>
    </source>
</evidence>